<dbReference type="PANTHER" id="PTHR28055">
    <property type="entry name" value="ALTERED INHERITANCE OF MITOCHONDRIA PROTEIN 41, MITOCHONDRIAL"/>
    <property type="match status" value="1"/>
</dbReference>
<dbReference type="AlphaFoldDB" id="A0AA49GFA4"/>
<proteinExistence type="predicted"/>
<protein>
    <submittedName>
        <fullName evidence="1">GatB/YqeY domain-containing protein</fullName>
    </submittedName>
</protein>
<name>A0AA49GFA4_9BACT</name>
<dbReference type="InterPro" id="IPR023168">
    <property type="entry name" value="GatB_Yqey_C_2"/>
</dbReference>
<dbReference type="KEGG" id="marp:QYS47_09640"/>
<organism evidence="1">
    <name type="scientific">Marivirga arenosa</name>
    <dbReference type="NCBI Taxonomy" id="3059076"/>
    <lineage>
        <taxon>Bacteria</taxon>
        <taxon>Pseudomonadati</taxon>
        <taxon>Bacteroidota</taxon>
        <taxon>Cytophagia</taxon>
        <taxon>Cytophagales</taxon>
        <taxon>Marivirgaceae</taxon>
        <taxon>Marivirga</taxon>
    </lineage>
</organism>
<dbReference type="Proteomes" id="UP001232019">
    <property type="component" value="Chromosome"/>
</dbReference>
<dbReference type="EMBL" id="CP129968">
    <property type="protein sequence ID" value="WKK82327.2"/>
    <property type="molecule type" value="Genomic_DNA"/>
</dbReference>
<dbReference type="GO" id="GO:0016884">
    <property type="term" value="F:carbon-nitrogen ligase activity, with glutamine as amido-N-donor"/>
    <property type="evidence" value="ECO:0007669"/>
    <property type="project" value="InterPro"/>
</dbReference>
<dbReference type="Gene3D" id="1.10.1510.10">
    <property type="entry name" value="Uncharacterised protein YqeY/AIM41 PF09424, N-terminal domain"/>
    <property type="match status" value="1"/>
</dbReference>
<dbReference type="Pfam" id="PF09424">
    <property type="entry name" value="YqeY"/>
    <property type="match status" value="1"/>
</dbReference>
<sequence>MSLKQQIDTDIKTAMRSKNKEELQALRSIKSLILLAESEKGASENLSEDAEMKLLMKAAKQRKESAETYKSNGREELANAELLELEVIERYLPKQMSEAELKEKLTEIIEELGASGPQDMGKVMGTATKKLAGKADGKMISQLVKEILNS</sequence>
<reference evidence="1" key="1">
    <citation type="submission" date="2023-08" db="EMBL/GenBank/DDBJ databases">
        <title>Comparative genomics and taxonomic characterization of three novel marine species of genus Marivirga.</title>
        <authorList>
            <person name="Muhammad N."/>
            <person name="Kim S.-G."/>
        </authorList>
    </citation>
    <scope>NUCLEOTIDE SEQUENCE</scope>
    <source>
        <strain evidence="1">BKB1-2</strain>
    </source>
</reference>
<dbReference type="RefSeq" id="WP_322347743.1">
    <property type="nucleotide sequence ID" value="NZ_CP129968.2"/>
</dbReference>
<dbReference type="InterPro" id="IPR019004">
    <property type="entry name" value="YqeY/Aim41"/>
</dbReference>
<dbReference type="InterPro" id="IPR003789">
    <property type="entry name" value="Asn/Gln_tRNA_amidoTrase-B-like"/>
</dbReference>
<evidence type="ECO:0000313" key="1">
    <source>
        <dbReference type="EMBL" id="WKK82327.2"/>
    </source>
</evidence>
<dbReference type="Gene3D" id="1.10.10.410">
    <property type="match status" value="1"/>
</dbReference>
<dbReference type="SUPFAM" id="SSF89095">
    <property type="entry name" value="GatB/YqeY motif"/>
    <property type="match status" value="1"/>
</dbReference>
<accession>A0AA49GFA4</accession>
<gene>
    <name evidence="1" type="ORF">QYS47_09640</name>
</gene>
<dbReference type="PANTHER" id="PTHR28055:SF1">
    <property type="entry name" value="ALTERED INHERITANCE OF MITOCHONDRIA PROTEIN 41, MITOCHONDRIAL"/>
    <property type="match status" value="1"/>
</dbReference>
<dbReference type="InterPro" id="IPR042184">
    <property type="entry name" value="YqeY/Aim41_N"/>
</dbReference>